<feature type="active site" description="Proton acceptor" evidence="1">
    <location>
        <position position="162"/>
    </location>
</feature>
<dbReference type="EC" id="2.1.1.266" evidence="1"/>
<feature type="binding site" evidence="1">
    <location>
        <position position="117"/>
    </location>
    <ligand>
        <name>S-adenosyl-L-methionine</name>
        <dbReference type="ChEBI" id="CHEBI:59789"/>
    </ligand>
</feature>
<dbReference type="SUPFAM" id="SSF53335">
    <property type="entry name" value="S-adenosyl-L-methionine-dependent methyltransferases"/>
    <property type="match status" value="1"/>
</dbReference>
<dbReference type="GO" id="GO:0036307">
    <property type="term" value="F:23S rRNA (adenine(2030)-N(6))-methyltransferase activity"/>
    <property type="evidence" value="ECO:0007669"/>
    <property type="project" value="UniProtKB-UniRule"/>
</dbReference>
<comment type="subunit">
    <text evidence="1">Monomer.</text>
</comment>
<keyword evidence="1" id="KW-0489">Methyltransferase</keyword>
<dbReference type="PANTHER" id="PTHR37426">
    <property type="entry name" value="RIBOSOMAL RNA LARGE SUBUNIT METHYLTRANSFERASE J"/>
    <property type="match status" value="1"/>
</dbReference>
<reference evidence="2" key="1">
    <citation type="submission" date="2024-06" db="EMBL/GenBank/DDBJ databases">
        <title>Caulobacter inopinatus, sp. nov.</title>
        <authorList>
            <person name="Donachie S.P."/>
        </authorList>
    </citation>
    <scope>NUCLEOTIDE SEQUENCE</scope>
    <source>
        <strain evidence="2">73W</strain>
    </source>
</reference>
<dbReference type="EMBL" id="CP158375">
    <property type="protein sequence ID" value="XDO97179.1"/>
    <property type="molecule type" value="Genomic_DNA"/>
</dbReference>
<feature type="site" description="Interaction with substrate rRNA" evidence="1">
    <location>
        <position position="3"/>
    </location>
</feature>
<protein>
    <recommendedName>
        <fullName evidence="1">Ribosomal RNA large subunit methyltransferase J</fullName>
        <ecNumber evidence="1">2.1.1.266</ecNumber>
    </recommendedName>
    <alternativeName>
        <fullName evidence="1">23S rRNA (adenine(2030)-N6)-methyltransferase</fullName>
    </alternativeName>
    <alternativeName>
        <fullName evidence="1">23S rRNA m6A2030 methyltransferase</fullName>
    </alternativeName>
</protein>
<feature type="binding site" evidence="1">
    <location>
        <position position="18"/>
    </location>
    <ligand>
        <name>S-adenosyl-L-methionine</name>
        <dbReference type="ChEBI" id="CHEBI:59789"/>
    </ligand>
</feature>
<feature type="binding site" evidence="1">
    <location>
        <position position="41"/>
    </location>
    <ligand>
        <name>S-adenosyl-L-methionine</name>
        <dbReference type="ChEBI" id="CHEBI:59789"/>
    </ligand>
</feature>
<organism evidence="2">
    <name type="scientific">Caulobacter sp. 73W</name>
    <dbReference type="NCBI Taxonomy" id="3161137"/>
    <lineage>
        <taxon>Bacteria</taxon>
        <taxon>Pseudomonadati</taxon>
        <taxon>Pseudomonadota</taxon>
        <taxon>Alphaproteobacteria</taxon>
        <taxon>Caulobacterales</taxon>
        <taxon>Caulobacteraceae</taxon>
        <taxon>Caulobacter</taxon>
    </lineage>
</organism>
<evidence type="ECO:0000256" key="1">
    <source>
        <dbReference type="HAMAP-Rule" id="MF_00934"/>
    </source>
</evidence>
<name>A0AB39KU56_9CAUL</name>
<dbReference type="GO" id="GO:0005829">
    <property type="term" value="C:cytosol"/>
    <property type="evidence" value="ECO:0007669"/>
    <property type="project" value="TreeGrafter"/>
</dbReference>
<sequence length="274" mass="29557">MNYRHAFHAGNFADLVKHGVLTALMDVLTRDGGPLTVIDTHSGAGAYDLTGEMSRRSGEAAAGIFRLMAASDSPPAFQPLKNAVAAMNRGGEVVLYPGSPLLVAQALRKADRYFACELREDDCETLRGTLEPFANAEALNTDGYAAAVERLPAKGRAFVLIDPPFERGDDYAQIARAVGAVRRKNPEAATAVWVPLKDLETLDRFLREMEDAADASLLVAESRLRPLNNPMKMNGCAMVMLGAPEAVTEPATAICRWVAERLGDAGGEARVWRT</sequence>
<accession>A0AB39KU56</accession>
<dbReference type="HAMAP" id="MF_00934">
    <property type="entry name" value="23SrRNA_methyltr_J"/>
    <property type="match status" value="1"/>
</dbReference>
<comment type="similarity">
    <text evidence="1">Belongs to the RlmJ family.</text>
</comment>
<dbReference type="AlphaFoldDB" id="A0AB39KU56"/>
<comment type="function">
    <text evidence="1">Specifically methylates the adenine in position 2030 of 23S rRNA.</text>
</comment>
<dbReference type="Pfam" id="PF04378">
    <property type="entry name" value="RsmJ"/>
    <property type="match status" value="1"/>
</dbReference>
<comment type="catalytic activity">
    <reaction evidence="1">
        <text>adenosine(2030) in 23S rRNA + S-adenosyl-L-methionine = N(6)-methyladenosine(2030) in 23S rRNA + S-adenosyl-L-homocysteine + H(+)</text>
        <dbReference type="Rhea" id="RHEA:43736"/>
        <dbReference type="Rhea" id="RHEA-COMP:10668"/>
        <dbReference type="Rhea" id="RHEA-COMP:10669"/>
        <dbReference type="ChEBI" id="CHEBI:15378"/>
        <dbReference type="ChEBI" id="CHEBI:57856"/>
        <dbReference type="ChEBI" id="CHEBI:59789"/>
        <dbReference type="ChEBI" id="CHEBI:74411"/>
        <dbReference type="ChEBI" id="CHEBI:74449"/>
        <dbReference type="EC" id="2.1.1.266"/>
    </reaction>
</comment>
<feature type="binding site" evidence="1">
    <location>
        <position position="99"/>
    </location>
    <ligand>
        <name>S-adenosyl-L-methionine</name>
        <dbReference type="ChEBI" id="CHEBI:59789"/>
    </ligand>
</feature>
<keyword evidence="1" id="KW-0698">rRNA processing</keyword>
<evidence type="ECO:0000313" key="2">
    <source>
        <dbReference type="EMBL" id="XDO97179.1"/>
    </source>
</evidence>
<dbReference type="PANTHER" id="PTHR37426:SF1">
    <property type="entry name" value="RIBOSOMAL RNA LARGE SUBUNIT METHYLTRANSFERASE J"/>
    <property type="match status" value="1"/>
</dbReference>
<keyword evidence="1" id="KW-0808">Transferase</keyword>
<dbReference type="RefSeq" id="WP_369060225.1">
    <property type="nucleotide sequence ID" value="NZ_CP158375.1"/>
</dbReference>
<proteinExistence type="inferred from homology"/>
<feature type="binding site" evidence="1">
    <location>
        <position position="162"/>
    </location>
    <ligand>
        <name>S-adenosyl-L-methionine</name>
        <dbReference type="ChEBI" id="CHEBI:59789"/>
    </ligand>
</feature>
<dbReference type="InterPro" id="IPR029063">
    <property type="entry name" value="SAM-dependent_MTases_sf"/>
</dbReference>
<dbReference type="GO" id="GO:0003723">
    <property type="term" value="F:RNA binding"/>
    <property type="evidence" value="ECO:0007669"/>
    <property type="project" value="UniProtKB-UniRule"/>
</dbReference>
<keyword evidence="1" id="KW-0694">RNA-binding</keyword>
<dbReference type="Gene3D" id="3.40.50.150">
    <property type="entry name" value="Vaccinia Virus protein VP39"/>
    <property type="match status" value="1"/>
</dbReference>
<keyword evidence="1" id="KW-0949">S-adenosyl-L-methionine</keyword>
<gene>
    <name evidence="1 2" type="primary">rlmJ</name>
    <name evidence="2" type="ORF">ABOZ73_01795</name>
</gene>
<dbReference type="InterPro" id="IPR007473">
    <property type="entry name" value="RlmJ"/>
</dbReference>
<dbReference type="GO" id="GO:0070475">
    <property type="term" value="P:rRNA base methylation"/>
    <property type="evidence" value="ECO:0007669"/>
    <property type="project" value="UniProtKB-UniRule"/>
</dbReference>
<feature type="binding site" evidence="1">
    <location>
        <begin position="142"/>
        <end position="143"/>
    </location>
    <ligand>
        <name>S-adenosyl-L-methionine</name>
        <dbReference type="ChEBI" id="CHEBI:59789"/>
    </ligand>
</feature>